<evidence type="ECO:0000259" key="2">
    <source>
        <dbReference type="Pfam" id="PF14436"/>
    </source>
</evidence>
<gene>
    <name evidence="3" type="ORF">GFD30_25560</name>
</gene>
<feature type="compositionally biased region" description="Basic and acidic residues" evidence="1">
    <location>
        <begin position="70"/>
        <end position="80"/>
    </location>
</feature>
<evidence type="ECO:0000313" key="4">
    <source>
        <dbReference type="Proteomes" id="UP000477750"/>
    </source>
</evidence>
<evidence type="ECO:0000256" key="1">
    <source>
        <dbReference type="SAM" id="MobiDB-lite"/>
    </source>
</evidence>
<dbReference type="GO" id="GO:0004519">
    <property type="term" value="F:endonuclease activity"/>
    <property type="evidence" value="ECO:0007669"/>
    <property type="project" value="InterPro"/>
</dbReference>
<keyword evidence="4" id="KW-1185">Reference proteome</keyword>
<dbReference type="RefSeq" id="WP_153027978.1">
    <property type="nucleotide sequence ID" value="NZ_WIAO01000066.1"/>
</dbReference>
<dbReference type="InterPro" id="IPR029501">
    <property type="entry name" value="EndoU_bac"/>
</dbReference>
<feature type="domain" description="Bacterial EndoU nuclease" evidence="2">
    <location>
        <begin position="47"/>
        <end position="175"/>
    </location>
</feature>
<protein>
    <recommendedName>
        <fullName evidence="2">Bacterial EndoU nuclease domain-containing protein</fullName>
    </recommendedName>
</protein>
<dbReference type="Pfam" id="PF14436">
    <property type="entry name" value="EndoU_bacteria"/>
    <property type="match status" value="1"/>
</dbReference>
<feature type="region of interest" description="Disordered" evidence="1">
    <location>
        <begin position="1"/>
        <end position="20"/>
    </location>
</feature>
<sequence>MGKKGKGGRGGRGATIVSKADEFFKGAKGRNARIRQNNANQIDVDRLIHALKGDMRPNHNGGTGYHYRPGGKDWDGRRIEPGSQRPVGNNGVYEARPGYQRPDGTWQPKAGNNGISTFFPDDWTPSQVNDAISRAYRNSAPDPANPNSWIGHSNGVRITGFYDNNKPGYTHGYPHANQDDVPSDRKGKRR</sequence>
<reference evidence="3 4" key="1">
    <citation type="submission" date="2019-10" db="EMBL/GenBank/DDBJ databases">
        <title>Glycomyces albidus sp. nov., a novel actinomycete isolated from rhizosphere soil of wheat (Triticum aestivum L.).</title>
        <authorList>
            <person name="Qian L."/>
        </authorList>
    </citation>
    <scope>NUCLEOTIDE SEQUENCE [LARGE SCALE GENOMIC DNA]</scope>
    <source>
        <strain evidence="3 4">NEAU-7082</strain>
    </source>
</reference>
<dbReference type="EMBL" id="WIAO01000066">
    <property type="protein sequence ID" value="MQM28903.1"/>
    <property type="molecule type" value="Genomic_DNA"/>
</dbReference>
<name>A0A6L5GHM8_9ACTN</name>
<dbReference type="Proteomes" id="UP000477750">
    <property type="component" value="Unassembled WGS sequence"/>
</dbReference>
<proteinExistence type="predicted"/>
<evidence type="ECO:0000313" key="3">
    <source>
        <dbReference type="EMBL" id="MQM28903.1"/>
    </source>
</evidence>
<accession>A0A6L5GHM8</accession>
<comment type="caution">
    <text evidence="3">The sequence shown here is derived from an EMBL/GenBank/DDBJ whole genome shotgun (WGS) entry which is preliminary data.</text>
</comment>
<organism evidence="3 4">
    <name type="scientific">Glycomyces albidus</name>
    <dbReference type="NCBI Taxonomy" id="2656774"/>
    <lineage>
        <taxon>Bacteria</taxon>
        <taxon>Bacillati</taxon>
        <taxon>Actinomycetota</taxon>
        <taxon>Actinomycetes</taxon>
        <taxon>Glycomycetales</taxon>
        <taxon>Glycomycetaceae</taxon>
        <taxon>Glycomyces</taxon>
    </lineage>
</organism>
<dbReference type="AlphaFoldDB" id="A0A6L5GHM8"/>
<feature type="region of interest" description="Disordered" evidence="1">
    <location>
        <begin position="53"/>
        <end position="107"/>
    </location>
</feature>
<feature type="region of interest" description="Disordered" evidence="1">
    <location>
        <begin position="163"/>
        <end position="190"/>
    </location>
</feature>